<dbReference type="PANTHER" id="PTHR46390">
    <property type="entry name" value="MANNOSE-1-PHOSPHATE GUANYLYLTRANSFERASE"/>
    <property type="match status" value="1"/>
</dbReference>
<dbReference type="PANTHER" id="PTHR46390:SF1">
    <property type="entry name" value="MANNOSE-1-PHOSPHATE GUANYLYLTRANSFERASE"/>
    <property type="match status" value="1"/>
</dbReference>
<protein>
    <submittedName>
        <fullName evidence="3">Mannose-1-phosphate guanylyltransferase (GDP) / mannose-6-phosphate isomerase</fullName>
    </submittedName>
</protein>
<dbReference type="Pfam" id="PF00483">
    <property type="entry name" value="NTP_transferase"/>
    <property type="match status" value="1"/>
</dbReference>
<dbReference type="AlphaFoldDB" id="A0A8E0NCF4"/>
<evidence type="ECO:0000313" key="4">
    <source>
        <dbReference type="Proteomes" id="UP000016569"/>
    </source>
</evidence>
<dbReference type="Gene3D" id="3.90.550.10">
    <property type="entry name" value="Spore Coat Polysaccharide Biosynthesis Protein SpsA, Chain A"/>
    <property type="match status" value="2"/>
</dbReference>
<dbReference type="InterPro" id="IPR054566">
    <property type="entry name" value="ManC/GMP-like_b-helix"/>
</dbReference>
<dbReference type="InterPro" id="IPR051161">
    <property type="entry name" value="Mannose-6P_isomerase_type2"/>
</dbReference>
<comment type="caution">
    <text evidence="3">The sequence shown here is derived from an EMBL/GenBank/DDBJ whole genome shotgun (WGS) entry which is preliminary data.</text>
</comment>
<evidence type="ECO:0000259" key="1">
    <source>
        <dbReference type="Pfam" id="PF00483"/>
    </source>
</evidence>
<keyword evidence="3" id="KW-0808">Transferase</keyword>
<evidence type="ECO:0000259" key="2">
    <source>
        <dbReference type="Pfam" id="PF22640"/>
    </source>
</evidence>
<dbReference type="InterPro" id="IPR029044">
    <property type="entry name" value="Nucleotide-diphossugar_trans"/>
</dbReference>
<dbReference type="GO" id="GO:0009298">
    <property type="term" value="P:GDP-mannose biosynthetic process"/>
    <property type="evidence" value="ECO:0007669"/>
    <property type="project" value="TreeGrafter"/>
</dbReference>
<dbReference type="Pfam" id="PF22640">
    <property type="entry name" value="ManC_GMP_beta-helix"/>
    <property type="match status" value="1"/>
</dbReference>
<dbReference type="SUPFAM" id="SSF53448">
    <property type="entry name" value="Nucleotide-diphospho-sugar transferases"/>
    <property type="match status" value="1"/>
</dbReference>
<organism evidence="3 4">
    <name type="scientific">Brevundimonas abyssalis TAR-001</name>
    <dbReference type="NCBI Taxonomy" id="1391729"/>
    <lineage>
        <taxon>Bacteria</taxon>
        <taxon>Pseudomonadati</taxon>
        <taxon>Pseudomonadota</taxon>
        <taxon>Alphaproteobacteria</taxon>
        <taxon>Caulobacterales</taxon>
        <taxon>Caulobacteraceae</taxon>
        <taxon>Brevundimonas</taxon>
    </lineage>
</organism>
<dbReference type="InterPro" id="IPR005835">
    <property type="entry name" value="NTP_transferase_dom"/>
</dbReference>
<feature type="domain" description="MannoseP isomerase/GMP-like beta-helix" evidence="2">
    <location>
        <begin position="296"/>
        <end position="341"/>
    </location>
</feature>
<accession>A0A8E0NCF4</accession>
<keyword evidence="4" id="KW-1185">Reference proteome</keyword>
<dbReference type="GO" id="GO:0004475">
    <property type="term" value="F:mannose-1-phosphate guanylyltransferase (GTP) activity"/>
    <property type="evidence" value="ECO:0007669"/>
    <property type="project" value="TreeGrafter"/>
</dbReference>
<keyword evidence="3" id="KW-0413">Isomerase</keyword>
<dbReference type="Proteomes" id="UP000016569">
    <property type="component" value="Unassembled WGS sequence"/>
</dbReference>
<keyword evidence="3" id="KW-0548">Nucleotidyltransferase</keyword>
<name>A0A8E0NCF4_9CAUL</name>
<dbReference type="SUPFAM" id="SSF159283">
    <property type="entry name" value="Guanosine diphospho-D-mannose pyrophosphorylase/mannose-6-phosphate isomerase linker domain"/>
    <property type="match status" value="1"/>
</dbReference>
<dbReference type="EMBL" id="BATC01000040">
    <property type="protein sequence ID" value="GAD59823.1"/>
    <property type="molecule type" value="Genomic_DNA"/>
</dbReference>
<dbReference type="GO" id="GO:0016853">
    <property type="term" value="F:isomerase activity"/>
    <property type="evidence" value="ECO:0007669"/>
    <property type="project" value="UniProtKB-KW"/>
</dbReference>
<gene>
    <name evidence="3" type="ORF">MBEBAB_2073</name>
</gene>
<feature type="domain" description="Nucleotidyl transferase" evidence="1">
    <location>
        <begin position="7"/>
        <end position="284"/>
    </location>
</feature>
<proteinExistence type="predicted"/>
<evidence type="ECO:0000313" key="3">
    <source>
        <dbReference type="EMBL" id="GAD59823.1"/>
    </source>
</evidence>
<reference evidence="4" key="1">
    <citation type="journal article" date="2013" name="Genome Announc.">
        <title>Draft Genome Sequence of the Dimorphic Prosthecate Bacterium Brevundimonas abyssalis TAR-001T.</title>
        <authorList>
            <person name="Tsubouchi T."/>
            <person name="Nishi S."/>
            <person name="Usui K."/>
            <person name="Shimane Y."/>
            <person name="Takaki Y."/>
            <person name="Maruyama T."/>
            <person name="Hatada Y."/>
        </authorList>
    </citation>
    <scope>NUCLEOTIDE SEQUENCE [LARGE SCALE GENOMIC DNA]</scope>
    <source>
        <strain evidence="4">TAR-001</strain>
    </source>
</reference>
<sequence length="380" mass="39299">MDYGVLPVILCGGSGSRLWPLSTADRPKPFHPIAGDETLLQATVRRLRPSPAAPFLAPVIVCAAAHEDLVRAQLRAIGVRPAMVLVEAEPGGTALATACAVRAAMEIAPEAKVLIAPADHHISDAQAFAPPSWPPPGARATISCCSRPGRSLPRPATATCGEAGPCPAASTLIERFIEKPALETATAMIAEGGWGWNMGLFLGRPAAFQDQIARHAPTVAARAGVAWSGAERRGSRLALAAASGPAISLDRAVIEHSDRLAMTACDVGWRDVGCWSALWSAASRDPADNHLQGSATVVESSGCLVWSGGGAPVAVIGMTDVVVVSTPSGVLVMPRARAQEVGALSTALPVRVFNSAVDELGSASEQGAPHDLHRPPLDLR</sequence>